<evidence type="ECO:0000313" key="9">
    <source>
        <dbReference type="EMBL" id="MFC0564174.1"/>
    </source>
</evidence>
<dbReference type="Proteomes" id="UP001589894">
    <property type="component" value="Unassembled WGS sequence"/>
</dbReference>
<evidence type="ECO:0000256" key="4">
    <source>
        <dbReference type="ARBA" id="ARBA00022692"/>
    </source>
</evidence>
<keyword evidence="5 7" id="KW-1133">Transmembrane helix</keyword>
<dbReference type="PANTHER" id="PTHR23513:SF6">
    <property type="entry name" value="MAJOR FACILITATOR SUPERFAMILY ASSOCIATED DOMAIN-CONTAINING PROTEIN"/>
    <property type="match status" value="1"/>
</dbReference>
<evidence type="ECO:0000256" key="3">
    <source>
        <dbReference type="ARBA" id="ARBA00022475"/>
    </source>
</evidence>
<feature type="transmembrane region" description="Helical" evidence="7">
    <location>
        <begin position="295"/>
        <end position="313"/>
    </location>
</feature>
<proteinExistence type="predicted"/>
<dbReference type="InterPro" id="IPR020846">
    <property type="entry name" value="MFS_dom"/>
</dbReference>
<keyword evidence="2" id="KW-0813">Transport</keyword>
<gene>
    <name evidence="9" type="ORF">ACFFHU_08350</name>
</gene>
<feature type="transmembrane region" description="Helical" evidence="7">
    <location>
        <begin position="173"/>
        <end position="193"/>
    </location>
</feature>
<dbReference type="InterPro" id="IPR010290">
    <property type="entry name" value="TM_effector"/>
</dbReference>
<sequence length="415" mass="43585">MTAVREPRARAWAPPLLRDPPFRRYWSGQTVSLLGDQITEIALPLLAVLVAHAGPAQMGYLTAAALLPNLLFSLVAGAWADRRADKRRIMILADLGRAAALLAVPTLYLTGRLALPVLYLIAFAVGTLSVAFEVCRSTLFASLVNRRDYLAANALLNGSRAFSFVAGTSAGGLLVQFLTAPVALLVDGLSYLYSAWAIARVRVTEPAPPTERGLAVGRGLSFLARSPVMRALVCGSTTLNLFNYMFHALFILYATRYLRIAPGVLGVALGVASIGSLLGATLARRLADRFGVGRTLVASYLLFPAPLILIPLATGPHALVLATLCAAEFLSGAGVMVLDIVGGSVQTSVVPDGLRARVSGAYRTLNYGIRPIGAVLGGALGAALGVRTGLWIATVGATAGTGWLLASPIPRLHRL</sequence>
<reference evidence="9 10" key="1">
    <citation type="submission" date="2024-09" db="EMBL/GenBank/DDBJ databases">
        <authorList>
            <person name="Sun Q."/>
            <person name="Mori K."/>
        </authorList>
    </citation>
    <scope>NUCLEOTIDE SEQUENCE [LARGE SCALE GENOMIC DNA]</scope>
    <source>
        <strain evidence="9 10">TBRC 2205</strain>
    </source>
</reference>
<dbReference type="PANTHER" id="PTHR23513">
    <property type="entry name" value="INTEGRAL MEMBRANE EFFLUX PROTEIN-RELATED"/>
    <property type="match status" value="1"/>
</dbReference>
<dbReference type="CDD" id="cd06173">
    <property type="entry name" value="MFS_MefA_like"/>
    <property type="match status" value="1"/>
</dbReference>
<dbReference type="PRINTS" id="PR01988">
    <property type="entry name" value="EXPORTERBACE"/>
</dbReference>
<comment type="subcellular location">
    <subcellularLocation>
        <location evidence="1">Cell membrane</location>
        <topology evidence="1">Multi-pass membrane protein</topology>
    </subcellularLocation>
</comment>
<dbReference type="RefSeq" id="WP_377337117.1">
    <property type="nucleotide sequence ID" value="NZ_JBHLUE010000004.1"/>
</dbReference>
<dbReference type="SUPFAM" id="SSF103473">
    <property type="entry name" value="MFS general substrate transporter"/>
    <property type="match status" value="1"/>
</dbReference>
<evidence type="ECO:0000313" key="10">
    <source>
        <dbReference type="Proteomes" id="UP001589894"/>
    </source>
</evidence>
<keyword evidence="10" id="KW-1185">Reference proteome</keyword>
<evidence type="ECO:0000256" key="2">
    <source>
        <dbReference type="ARBA" id="ARBA00022448"/>
    </source>
</evidence>
<evidence type="ECO:0000259" key="8">
    <source>
        <dbReference type="PROSITE" id="PS50850"/>
    </source>
</evidence>
<dbReference type="Pfam" id="PF05977">
    <property type="entry name" value="MFS_3"/>
    <property type="match status" value="1"/>
</dbReference>
<feature type="transmembrane region" description="Helical" evidence="7">
    <location>
        <begin position="260"/>
        <end position="283"/>
    </location>
</feature>
<dbReference type="InterPro" id="IPR036259">
    <property type="entry name" value="MFS_trans_sf"/>
</dbReference>
<protein>
    <submittedName>
        <fullName evidence="9">MFS transporter</fullName>
    </submittedName>
</protein>
<accession>A0ABV6NTY8</accession>
<keyword evidence="6 7" id="KW-0472">Membrane</keyword>
<feature type="transmembrane region" description="Helical" evidence="7">
    <location>
        <begin position="33"/>
        <end position="54"/>
    </location>
</feature>
<organism evidence="9 10">
    <name type="scientific">Plantactinospora siamensis</name>
    <dbReference type="NCBI Taxonomy" id="555372"/>
    <lineage>
        <taxon>Bacteria</taxon>
        <taxon>Bacillati</taxon>
        <taxon>Actinomycetota</taxon>
        <taxon>Actinomycetes</taxon>
        <taxon>Micromonosporales</taxon>
        <taxon>Micromonosporaceae</taxon>
        <taxon>Plantactinospora</taxon>
    </lineage>
</organism>
<feature type="transmembrane region" description="Helical" evidence="7">
    <location>
        <begin position="231"/>
        <end position="254"/>
    </location>
</feature>
<dbReference type="Gene3D" id="1.20.1250.20">
    <property type="entry name" value="MFS general substrate transporter like domains"/>
    <property type="match status" value="1"/>
</dbReference>
<keyword evidence="4 7" id="KW-0812">Transmembrane</keyword>
<comment type="caution">
    <text evidence="9">The sequence shown here is derived from an EMBL/GenBank/DDBJ whole genome shotgun (WGS) entry which is preliminary data.</text>
</comment>
<dbReference type="PROSITE" id="PS50850">
    <property type="entry name" value="MFS"/>
    <property type="match status" value="1"/>
</dbReference>
<keyword evidence="3" id="KW-1003">Cell membrane</keyword>
<evidence type="ECO:0000256" key="6">
    <source>
        <dbReference type="ARBA" id="ARBA00023136"/>
    </source>
</evidence>
<feature type="domain" description="Major facilitator superfamily (MFS) profile" evidence="8">
    <location>
        <begin position="228"/>
        <end position="415"/>
    </location>
</feature>
<dbReference type="EMBL" id="JBHLUE010000004">
    <property type="protein sequence ID" value="MFC0564174.1"/>
    <property type="molecule type" value="Genomic_DNA"/>
</dbReference>
<name>A0ABV6NTY8_9ACTN</name>
<feature type="transmembrane region" description="Helical" evidence="7">
    <location>
        <begin position="60"/>
        <end position="79"/>
    </location>
</feature>
<evidence type="ECO:0000256" key="1">
    <source>
        <dbReference type="ARBA" id="ARBA00004651"/>
    </source>
</evidence>
<evidence type="ECO:0000256" key="5">
    <source>
        <dbReference type="ARBA" id="ARBA00022989"/>
    </source>
</evidence>
<evidence type="ECO:0000256" key="7">
    <source>
        <dbReference type="SAM" id="Phobius"/>
    </source>
</evidence>
<dbReference type="InterPro" id="IPR022324">
    <property type="entry name" value="Bacilysin_exporter_BacE_put"/>
</dbReference>
<feature type="transmembrane region" description="Helical" evidence="7">
    <location>
        <begin position="364"/>
        <end position="384"/>
    </location>
</feature>
<feature type="transmembrane region" description="Helical" evidence="7">
    <location>
        <begin position="319"/>
        <end position="343"/>
    </location>
</feature>